<dbReference type="HOGENOM" id="CLU_785810_0_0_1"/>
<dbReference type="SUPFAM" id="SSF46785">
    <property type="entry name" value="Winged helix' DNA-binding domain"/>
    <property type="match status" value="1"/>
</dbReference>
<dbReference type="OrthoDB" id="5402974at2759"/>
<reference evidence="8" key="1">
    <citation type="submission" date="2011-07" db="EMBL/GenBank/DDBJ databases">
        <authorList>
            <consortium name="Caenorhabditis brenneri Sequencing and Analysis Consortium"/>
            <person name="Wilson R.K."/>
        </authorList>
    </citation>
    <scope>NUCLEOTIDE SEQUENCE [LARGE SCALE GENOMIC DNA]</scope>
    <source>
        <strain evidence="8">PB2801</strain>
    </source>
</reference>
<evidence type="ECO:0000256" key="1">
    <source>
        <dbReference type="ARBA" id="ARBA00004123"/>
    </source>
</evidence>
<feature type="compositionally biased region" description="Low complexity" evidence="5">
    <location>
        <begin position="398"/>
        <end position="408"/>
    </location>
</feature>
<proteinExistence type="predicted"/>
<evidence type="ECO:0000256" key="5">
    <source>
        <dbReference type="SAM" id="MobiDB-lite"/>
    </source>
</evidence>
<sequence length="420" mass="47284">MSLRIFNEFKSPFHKTMSICRDTGYKKKLSTTKIDPPPPLPYSLADALGPLNLSDDPPPPPPKMNPSIKMESYEEEEDDDNENMNEYYDKDDSDGNEGNVSRSKKRKEKPPYSYIALIAMAISKRPDKKATLAEIYSYLQDNFEFFRGEYLGWRNSIRHNLSLNECFVKLPKDTGESYRGRKGHKWTISESCEFMLEENGFRRRPRGYKARKRTHFPETDGSNEMVIGRAVYEYPCSTTGYTDPSSASINDEVKNIMAGGVEDCAISEPLVSSSNIKYSVSPNFVSFFEATSIGLPSLTAPEHSPMYPAPTSYFGYGSPDFPMQWASPSYDWSYYTTPQIGLCQSDFNGITPSPTSTPQMTPQVSPYFYPPTIASTTFMDDWRFGVSSSAMSSGIYNSSSFPTTAPAPSEEESEIQHQSE</sequence>
<gene>
    <name evidence="7" type="ORF">CAEBREN_32113</name>
</gene>
<evidence type="ECO:0000313" key="8">
    <source>
        <dbReference type="Proteomes" id="UP000008068"/>
    </source>
</evidence>
<dbReference type="InterPro" id="IPR018122">
    <property type="entry name" value="TF_fork_head_CS_1"/>
</dbReference>
<dbReference type="InParanoid" id="G0PC32"/>
<name>G0PC32_CAEBE</name>
<dbReference type="FunFam" id="1.10.10.10:FF:000071">
    <property type="entry name" value="Forkhead box F1"/>
    <property type="match status" value="1"/>
</dbReference>
<evidence type="ECO:0000259" key="6">
    <source>
        <dbReference type="PROSITE" id="PS50039"/>
    </source>
</evidence>
<evidence type="ECO:0000256" key="3">
    <source>
        <dbReference type="ARBA" id="ARBA00023242"/>
    </source>
</evidence>
<dbReference type="eggNOG" id="KOG2294">
    <property type="taxonomic scope" value="Eukaryota"/>
</dbReference>
<evidence type="ECO:0000313" key="7">
    <source>
        <dbReference type="EMBL" id="EGT50908.1"/>
    </source>
</evidence>
<dbReference type="PROSITE" id="PS00658">
    <property type="entry name" value="FORK_HEAD_2"/>
    <property type="match status" value="1"/>
</dbReference>
<dbReference type="FunCoup" id="G0PC32">
    <property type="interactions" value="126"/>
</dbReference>
<feature type="region of interest" description="Disordered" evidence="5">
    <location>
        <begin position="29"/>
        <end position="107"/>
    </location>
</feature>
<dbReference type="PROSITE" id="PS00657">
    <property type="entry name" value="FORK_HEAD_1"/>
    <property type="match status" value="1"/>
</dbReference>
<dbReference type="InterPro" id="IPR036390">
    <property type="entry name" value="WH_DNA-bd_sf"/>
</dbReference>
<dbReference type="GO" id="GO:0005634">
    <property type="term" value="C:nucleus"/>
    <property type="evidence" value="ECO:0007669"/>
    <property type="project" value="UniProtKB-SubCell"/>
</dbReference>
<dbReference type="GO" id="GO:0000981">
    <property type="term" value="F:DNA-binding transcription factor activity, RNA polymerase II-specific"/>
    <property type="evidence" value="ECO:0007669"/>
    <property type="project" value="TreeGrafter"/>
</dbReference>
<dbReference type="Proteomes" id="UP000008068">
    <property type="component" value="Unassembled WGS sequence"/>
</dbReference>
<organism evidence="8">
    <name type="scientific">Caenorhabditis brenneri</name>
    <name type="common">Nematode worm</name>
    <dbReference type="NCBI Taxonomy" id="135651"/>
    <lineage>
        <taxon>Eukaryota</taxon>
        <taxon>Metazoa</taxon>
        <taxon>Ecdysozoa</taxon>
        <taxon>Nematoda</taxon>
        <taxon>Chromadorea</taxon>
        <taxon>Rhabditida</taxon>
        <taxon>Rhabditina</taxon>
        <taxon>Rhabditomorpha</taxon>
        <taxon>Rhabditoidea</taxon>
        <taxon>Rhabditidae</taxon>
        <taxon>Peloderinae</taxon>
        <taxon>Caenorhabditis</taxon>
    </lineage>
</organism>
<dbReference type="EMBL" id="GL380228">
    <property type="protein sequence ID" value="EGT50908.1"/>
    <property type="molecule type" value="Genomic_DNA"/>
</dbReference>
<dbReference type="PANTHER" id="PTHR46262:SF2">
    <property type="entry name" value="FORKHEAD BOX PROTEIN BINIOU"/>
    <property type="match status" value="1"/>
</dbReference>
<dbReference type="InterPro" id="IPR051770">
    <property type="entry name" value="Forkhead_box_regulator"/>
</dbReference>
<dbReference type="PROSITE" id="PS50039">
    <property type="entry name" value="FORK_HEAD_3"/>
    <property type="match status" value="1"/>
</dbReference>
<evidence type="ECO:0000256" key="4">
    <source>
        <dbReference type="PROSITE-ProRule" id="PRU00089"/>
    </source>
</evidence>
<evidence type="ECO:0000256" key="2">
    <source>
        <dbReference type="ARBA" id="ARBA00023125"/>
    </source>
</evidence>
<dbReference type="Gene3D" id="1.10.10.10">
    <property type="entry name" value="Winged helix-like DNA-binding domain superfamily/Winged helix DNA-binding domain"/>
    <property type="match status" value="1"/>
</dbReference>
<keyword evidence="8" id="KW-1185">Reference proteome</keyword>
<dbReference type="SMART" id="SM00339">
    <property type="entry name" value="FH"/>
    <property type="match status" value="1"/>
</dbReference>
<dbReference type="Pfam" id="PF00250">
    <property type="entry name" value="Forkhead"/>
    <property type="match status" value="1"/>
</dbReference>
<dbReference type="PRINTS" id="PR00053">
    <property type="entry name" value="FORKHEAD"/>
</dbReference>
<dbReference type="GO" id="GO:0001710">
    <property type="term" value="P:mesodermal cell fate commitment"/>
    <property type="evidence" value="ECO:0007669"/>
    <property type="project" value="UniProtKB-ARBA"/>
</dbReference>
<feature type="region of interest" description="Disordered" evidence="5">
    <location>
        <begin position="398"/>
        <end position="420"/>
    </location>
</feature>
<dbReference type="InterPro" id="IPR030456">
    <property type="entry name" value="TF_fork_head_CS_2"/>
</dbReference>
<dbReference type="PANTHER" id="PTHR46262">
    <property type="entry name" value="FORKHEAD BOX PROTEIN BINIOU"/>
    <property type="match status" value="1"/>
</dbReference>
<dbReference type="InterPro" id="IPR001766">
    <property type="entry name" value="Fork_head_dom"/>
</dbReference>
<dbReference type="InterPro" id="IPR036388">
    <property type="entry name" value="WH-like_DNA-bd_sf"/>
</dbReference>
<dbReference type="GO" id="GO:0000978">
    <property type="term" value="F:RNA polymerase II cis-regulatory region sequence-specific DNA binding"/>
    <property type="evidence" value="ECO:0007669"/>
    <property type="project" value="TreeGrafter"/>
</dbReference>
<keyword evidence="3 4" id="KW-0539">Nucleus</keyword>
<feature type="compositionally biased region" description="Acidic residues" evidence="5">
    <location>
        <begin position="73"/>
        <end position="95"/>
    </location>
</feature>
<keyword evidence="2 4" id="KW-0238">DNA-binding</keyword>
<feature type="DNA-binding region" description="Fork-head" evidence="4">
    <location>
        <begin position="109"/>
        <end position="206"/>
    </location>
</feature>
<protein>
    <recommendedName>
        <fullName evidence="6">Fork-head domain-containing protein</fullName>
    </recommendedName>
</protein>
<comment type="subcellular location">
    <subcellularLocation>
        <location evidence="1 4">Nucleus</location>
    </subcellularLocation>
</comment>
<dbReference type="AlphaFoldDB" id="G0PC32"/>
<accession>G0PC32</accession>
<feature type="domain" description="Fork-head" evidence="6">
    <location>
        <begin position="109"/>
        <end position="206"/>
    </location>
</feature>
<dbReference type="STRING" id="135651.G0PC32"/>
<dbReference type="GO" id="GO:0009887">
    <property type="term" value="P:animal organ morphogenesis"/>
    <property type="evidence" value="ECO:0007669"/>
    <property type="project" value="TreeGrafter"/>
</dbReference>